<evidence type="ECO:0000313" key="3">
    <source>
        <dbReference type="Proteomes" id="UP000000485"/>
    </source>
</evidence>
<dbReference type="STRING" id="593907.Celgi_3060"/>
<dbReference type="AlphaFoldDB" id="F8A765"/>
<gene>
    <name evidence="2" type="ordered locus">Celgi_3060</name>
</gene>
<accession>F8A765</accession>
<dbReference type="EMBL" id="CP002665">
    <property type="protein sequence ID" value="AEI13552.1"/>
    <property type="molecule type" value="Genomic_DNA"/>
</dbReference>
<proteinExistence type="predicted"/>
<feature type="compositionally biased region" description="Basic and acidic residues" evidence="1">
    <location>
        <begin position="15"/>
        <end position="35"/>
    </location>
</feature>
<feature type="region of interest" description="Disordered" evidence="1">
    <location>
        <begin position="1"/>
        <end position="66"/>
    </location>
</feature>
<dbReference type="KEGG" id="cga:Celgi_3060"/>
<protein>
    <submittedName>
        <fullName evidence="2">Uncharacterized protein</fullName>
    </submittedName>
</protein>
<name>F8A765_CELGA</name>
<reference evidence="3" key="1">
    <citation type="submission" date="2011-04" db="EMBL/GenBank/DDBJ databases">
        <title>Complete sequence of Cellvibrio gilvus ATCC 13127.</title>
        <authorList>
            <person name="Lucas S."/>
            <person name="Han J."/>
            <person name="Lapidus A."/>
            <person name="Cheng J.-F."/>
            <person name="Goodwin L."/>
            <person name="Pitluck S."/>
            <person name="Peters L."/>
            <person name="Munk A."/>
            <person name="Detter J.C."/>
            <person name="Han C."/>
            <person name="Tapia R."/>
            <person name="Land M."/>
            <person name="Hauser L."/>
            <person name="Kyrpides N."/>
            <person name="Ivanova N."/>
            <person name="Ovchinnikova G."/>
            <person name="Pagani I."/>
            <person name="Mead D."/>
            <person name="Brumm P."/>
            <person name="Woyke T."/>
        </authorList>
    </citation>
    <scope>NUCLEOTIDE SEQUENCE [LARGE SCALE GENOMIC DNA]</scope>
    <source>
        <strain evidence="3">ATCC 13127 / NRRL B-14078</strain>
    </source>
</reference>
<dbReference type="HOGENOM" id="CLU_2823216_0_0_11"/>
<sequence length="66" mass="6941">METVTVGVTISTHYTPDRGDHTPPARPRSRPEALRPPHPAARAAELVGGEVTMSTHSGWDAGEPAG</sequence>
<keyword evidence="3" id="KW-1185">Reference proteome</keyword>
<feature type="compositionally biased region" description="Polar residues" evidence="1">
    <location>
        <begin position="1"/>
        <end position="14"/>
    </location>
</feature>
<evidence type="ECO:0000313" key="2">
    <source>
        <dbReference type="EMBL" id="AEI13552.1"/>
    </source>
</evidence>
<evidence type="ECO:0000256" key="1">
    <source>
        <dbReference type="SAM" id="MobiDB-lite"/>
    </source>
</evidence>
<organism evidence="2 3">
    <name type="scientific">Cellulomonas gilvus (strain ATCC 13127 / NRRL B-14078)</name>
    <name type="common">Cellvibrio gilvus</name>
    <dbReference type="NCBI Taxonomy" id="593907"/>
    <lineage>
        <taxon>Bacteria</taxon>
        <taxon>Bacillati</taxon>
        <taxon>Actinomycetota</taxon>
        <taxon>Actinomycetes</taxon>
        <taxon>Micrococcales</taxon>
        <taxon>Cellulomonadaceae</taxon>
        <taxon>Cellulomonas</taxon>
    </lineage>
</organism>
<dbReference type="Proteomes" id="UP000000485">
    <property type="component" value="Chromosome"/>
</dbReference>